<evidence type="ECO:0000256" key="4">
    <source>
        <dbReference type="HAMAP-Rule" id="MF_01401"/>
    </source>
</evidence>
<feature type="active site" evidence="4">
    <location>
        <position position="65"/>
    </location>
</feature>
<gene>
    <name evidence="4" type="primary">msrA</name>
    <name evidence="7" type="ORF">FHR96_000413</name>
</gene>
<name>A0A7W5BUV0_9GAMM</name>
<dbReference type="RefSeq" id="WP_183385971.1">
    <property type="nucleotide sequence ID" value="NZ_JACHXM010000001.1"/>
</dbReference>
<dbReference type="Proteomes" id="UP000525987">
    <property type="component" value="Unassembled WGS sequence"/>
</dbReference>
<comment type="similarity">
    <text evidence="4">Belongs to the MsrA Met sulfoxide reductase family.</text>
</comment>
<dbReference type="InterPro" id="IPR002569">
    <property type="entry name" value="Met_Sox_Rdtase_MsrA_dom"/>
</dbReference>
<keyword evidence="5" id="KW-0732">Signal</keyword>
<reference evidence="7 8" key="1">
    <citation type="submission" date="2020-08" db="EMBL/GenBank/DDBJ databases">
        <title>Genomic Encyclopedia of Type Strains, Phase III (KMG-III): the genomes of soil and plant-associated and newly described type strains.</title>
        <authorList>
            <person name="Whitman W."/>
        </authorList>
    </citation>
    <scope>NUCLEOTIDE SEQUENCE [LARGE SCALE GENOMIC DNA]</scope>
    <source>
        <strain evidence="7 8">CECT 5995</strain>
    </source>
</reference>
<dbReference type="EC" id="1.8.4.11" evidence="4"/>
<evidence type="ECO:0000259" key="6">
    <source>
        <dbReference type="Pfam" id="PF01625"/>
    </source>
</evidence>
<comment type="caution">
    <text evidence="7">The sequence shown here is derived from an EMBL/GenBank/DDBJ whole genome shotgun (WGS) entry which is preliminary data.</text>
</comment>
<evidence type="ECO:0000256" key="1">
    <source>
        <dbReference type="ARBA" id="ARBA00023002"/>
    </source>
</evidence>
<dbReference type="SUPFAM" id="SSF55068">
    <property type="entry name" value="Peptide methionine sulfoxide reductase"/>
    <property type="match status" value="1"/>
</dbReference>
<comment type="catalytic activity">
    <reaction evidence="3 4">
        <text>[thioredoxin]-disulfide + L-methionine + H2O = L-methionine (S)-S-oxide + [thioredoxin]-dithiol</text>
        <dbReference type="Rhea" id="RHEA:19993"/>
        <dbReference type="Rhea" id="RHEA-COMP:10698"/>
        <dbReference type="Rhea" id="RHEA-COMP:10700"/>
        <dbReference type="ChEBI" id="CHEBI:15377"/>
        <dbReference type="ChEBI" id="CHEBI:29950"/>
        <dbReference type="ChEBI" id="CHEBI:50058"/>
        <dbReference type="ChEBI" id="CHEBI:57844"/>
        <dbReference type="ChEBI" id="CHEBI:58772"/>
        <dbReference type="EC" id="1.8.4.11"/>
    </reaction>
</comment>
<feature type="chain" id="PRO_5030859849" description="Peptide methionine sulfoxide reductase MsrA" evidence="5">
    <location>
        <begin position="35"/>
        <end position="240"/>
    </location>
</feature>
<protein>
    <recommendedName>
        <fullName evidence="4">Peptide methionine sulfoxide reductase MsrA</fullName>
        <shortName evidence="4">Protein-methionine-S-oxide reductase</shortName>
        <ecNumber evidence="4">1.8.4.11</ecNumber>
    </recommendedName>
    <alternativeName>
        <fullName evidence="4">Peptide-methionine (S)-S-oxide reductase</fullName>
        <shortName evidence="4">Peptide Met(O) reductase</shortName>
    </alternativeName>
</protein>
<evidence type="ECO:0000313" key="7">
    <source>
        <dbReference type="EMBL" id="MBB3139567.1"/>
    </source>
</evidence>
<dbReference type="Pfam" id="PF01625">
    <property type="entry name" value="PMSR"/>
    <property type="match status" value="1"/>
</dbReference>
<evidence type="ECO:0000313" key="8">
    <source>
        <dbReference type="Proteomes" id="UP000525987"/>
    </source>
</evidence>
<feature type="signal peptide" evidence="5">
    <location>
        <begin position="1"/>
        <end position="34"/>
    </location>
</feature>
<sequence length="240" mass="25623">MPTSSLSLPRPVLVGLGAALALCAALAAPPSGLAAEPAVALPPPADGGPTPEGSGLETAVLAGGCFWGVEAVFEHLDGVNDVVSGYSGGRAAGADYRSVSAGRTRHAESVRITYDPQRISYARLLQVFFSVAHDPTQLNRQGPDTGPQYRSSIFYADAAQRRVAEAYIDQLEDAGAFDRQIVTRVEALDGFYPAEAYHQDFARRHPQHPYIVIHDQPKVANLERLFPGIYRDDPASVATP</sequence>
<dbReference type="PANTHER" id="PTHR43774">
    <property type="entry name" value="PEPTIDE METHIONINE SULFOXIDE REDUCTASE"/>
    <property type="match status" value="1"/>
</dbReference>
<keyword evidence="8" id="KW-1185">Reference proteome</keyword>
<comment type="catalytic activity">
    <reaction evidence="2 4">
        <text>L-methionyl-[protein] + [thioredoxin]-disulfide + H2O = L-methionyl-(S)-S-oxide-[protein] + [thioredoxin]-dithiol</text>
        <dbReference type="Rhea" id="RHEA:14217"/>
        <dbReference type="Rhea" id="RHEA-COMP:10698"/>
        <dbReference type="Rhea" id="RHEA-COMP:10700"/>
        <dbReference type="Rhea" id="RHEA-COMP:12313"/>
        <dbReference type="Rhea" id="RHEA-COMP:12315"/>
        <dbReference type="ChEBI" id="CHEBI:15377"/>
        <dbReference type="ChEBI" id="CHEBI:16044"/>
        <dbReference type="ChEBI" id="CHEBI:29950"/>
        <dbReference type="ChEBI" id="CHEBI:44120"/>
        <dbReference type="ChEBI" id="CHEBI:50058"/>
        <dbReference type="EC" id="1.8.4.11"/>
    </reaction>
</comment>
<dbReference type="AlphaFoldDB" id="A0A7W5BUV0"/>
<keyword evidence="1 4" id="KW-0560">Oxidoreductase</keyword>
<feature type="domain" description="Peptide methionine sulphoxide reductase MsrA" evidence="6">
    <location>
        <begin position="58"/>
        <end position="210"/>
    </location>
</feature>
<evidence type="ECO:0000256" key="2">
    <source>
        <dbReference type="ARBA" id="ARBA00047806"/>
    </source>
</evidence>
<dbReference type="NCBIfam" id="TIGR00401">
    <property type="entry name" value="msrA"/>
    <property type="match status" value="1"/>
</dbReference>
<dbReference type="GO" id="GO:0008113">
    <property type="term" value="F:peptide-methionine (S)-S-oxide reductase activity"/>
    <property type="evidence" value="ECO:0007669"/>
    <property type="project" value="UniProtKB-UniRule"/>
</dbReference>
<dbReference type="InterPro" id="IPR036509">
    <property type="entry name" value="Met_Sox_Rdtase_MsrA_sf"/>
</dbReference>
<evidence type="ECO:0000256" key="5">
    <source>
        <dbReference type="SAM" id="SignalP"/>
    </source>
</evidence>
<evidence type="ECO:0000256" key="3">
    <source>
        <dbReference type="ARBA" id="ARBA00048782"/>
    </source>
</evidence>
<dbReference type="Gene3D" id="3.30.1060.10">
    <property type="entry name" value="Peptide methionine sulphoxide reductase MsrA"/>
    <property type="match status" value="1"/>
</dbReference>
<organism evidence="7 8">
    <name type="scientific">Halomonas organivorans</name>
    <dbReference type="NCBI Taxonomy" id="257772"/>
    <lineage>
        <taxon>Bacteria</taxon>
        <taxon>Pseudomonadati</taxon>
        <taxon>Pseudomonadota</taxon>
        <taxon>Gammaproteobacteria</taxon>
        <taxon>Oceanospirillales</taxon>
        <taxon>Halomonadaceae</taxon>
        <taxon>Halomonas</taxon>
    </lineage>
</organism>
<accession>A0A7W5BUV0</accession>
<dbReference type="HAMAP" id="MF_01401">
    <property type="entry name" value="MsrA"/>
    <property type="match status" value="1"/>
</dbReference>
<proteinExistence type="inferred from homology"/>
<dbReference type="PANTHER" id="PTHR43774:SF1">
    <property type="entry name" value="PEPTIDE METHIONINE SULFOXIDE REDUCTASE MSRA 2"/>
    <property type="match status" value="1"/>
</dbReference>
<comment type="function">
    <text evidence="4">Has an important function as a repair enzyme for proteins that have been inactivated by oxidation. Catalyzes the reversible oxidation-reduction of methionine sulfoxide in proteins to methionine.</text>
</comment>
<dbReference type="EMBL" id="JACHXM010000001">
    <property type="protein sequence ID" value="MBB3139567.1"/>
    <property type="molecule type" value="Genomic_DNA"/>
</dbReference>